<dbReference type="GO" id="GO:0005886">
    <property type="term" value="C:plasma membrane"/>
    <property type="evidence" value="ECO:0007669"/>
    <property type="project" value="UniProtKB-SubCell"/>
</dbReference>
<dbReference type="InterPro" id="IPR022924">
    <property type="entry name" value="Cardiolipin_synthase"/>
</dbReference>
<dbReference type="HAMAP" id="MF_01916">
    <property type="entry name" value="Cardiolipin_synth_Cls"/>
    <property type="match status" value="1"/>
</dbReference>
<feature type="transmembrane region" description="Helical" evidence="13">
    <location>
        <begin position="61"/>
        <end position="83"/>
    </location>
</feature>
<feature type="domain" description="PLD phosphodiesterase" evidence="15">
    <location>
        <begin position="416"/>
        <end position="443"/>
    </location>
</feature>
<protein>
    <recommendedName>
        <fullName evidence="13 14">Cardiolipin synthase</fullName>
        <shortName evidence="13">CL synthase</shortName>
        <ecNumber evidence="13 14">2.7.8.-</ecNumber>
    </recommendedName>
</protein>
<dbReference type="InterPro" id="IPR030874">
    <property type="entry name" value="Cardiolipin_synth_Firmi"/>
</dbReference>
<dbReference type="PANTHER" id="PTHR21248:SF20">
    <property type="entry name" value="CARDIOLIPIN SYNTHASE YWIE-RELATED"/>
    <property type="match status" value="1"/>
</dbReference>
<sequence length="503" mass="58011">MNKQINIFFIIILFLSVIYTMRGFLDEQLRIIITIIYSIAIALVIFVIFMEKRNPTRTLTWVIVLVAFPGVGFIFYLIFGHAYRHQRSYTRKASEDEQAFESVTRHRSLMQANGQHLMPGREKFFHLALKLGSPISFNTETKVLADGRETFAHMLYALEQAEHHIHIEFYTIRHDDIGNQFKQILLKKARDGVEVRVLYDAVGSWQLPKAYKNELRQAGVDIKAFAPVRIPLLNHRVNYRNHRKIVVIDGQIGFTGGLNIGDEYVGKGKLFRHWRDSHLYMKGEAVRDLQLTFLRDWSFMTGETKMDPVYLSPEHRNSKIDEGGVQVIAGGPDQQWEVIKKLFFKMITNAKKSIWIASPYFIPDDDILSALKIAALSGIDVRLLMPSKPDKRVVFHASRSYYPELVDAGVVIYAYDHGFMHSKFMIVDQEIASLGSANMDMRSFHLNFEVNVFLYETSSVSRLVSDYVLDMEHSSVISAEALKKRPFRSRMMESFSRLLSPLL</sequence>
<dbReference type="FunFam" id="3.30.870.10:FF:000021">
    <property type="entry name" value="Cardiolipin synthase"/>
    <property type="match status" value="1"/>
</dbReference>
<keyword evidence="10 13" id="KW-0594">Phospholipid biosynthesis</keyword>
<keyword evidence="8 13" id="KW-0443">Lipid metabolism</keyword>
<evidence type="ECO:0000256" key="5">
    <source>
        <dbReference type="ARBA" id="ARBA00022692"/>
    </source>
</evidence>
<dbReference type="Proteomes" id="UP000568839">
    <property type="component" value="Unassembled WGS sequence"/>
</dbReference>
<keyword evidence="9 13" id="KW-0472">Membrane</keyword>
<keyword evidence="17" id="KW-1185">Reference proteome</keyword>
<feature type="active site" evidence="13">
    <location>
        <position position="249"/>
    </location>
</feature>
<dbReference type="RefSeq" id="WP_343069332.1">
    <property type="nucleotide sequence ID" value="NZ_JACHHJ010000001.1"/>
</dbReference>
<evidence type="ECO:0000256" key="10">
    <source>
        <dbReference type="ARBA" id="ARBA00023209"/>
    </source>
</evidence>
<dbReference type="PANTHER" id="PTHR21248">
    <property type="entry name" value="CARDIOLIPIN SYNTHASE"/>
    <property type="match status" value="1"/>
</dbReference>
<feature type="active site" evidence="13">
    <location>
        <position position="423"/>
    </location>
</feature>
<evidence type="ECO:0000313" key="17">
    <source>
        <dbReference type="Proteomes" id="UP000568839"/>
    </source>
</evidence>
<evidence type="ECO:0000256" key="14">
    <source>
        <dbReference type="NCBIfam" id="TIGR04265"/>
    </source>
</evidence>
<organism evidence="16 17">
    <name type="scientific">Geomicrobium halophilum</name>
    <dbReference type="NCBI Taxonomy" id="549000"/>
    <lineage>
        <taxon>Bacteria</taxon>
        <taxon>Bacillati</taxon>
        <taxon>Bacillota</taxon>
        <taxon>Bacilli</taxon>
        <taxon>Bacillales</taxon>
        <taxon>Geomicrobium</taxon>
    </lineage>
</organism>
<evidence type="ECO:0000256" key="1">
    <source>
        <dbReference type="ARBA" id="ARBA00004651"/>
    </source>
</evidence>
<dbReference type="NCBIfam" id="TIGR04265">
    <property type="entry name" value="bac_cardiolipin"/>
    <property type="match status" value="1"/>
</dbReference>
<comment type="function">
    <text evidence="12 13">Catalyzes the reversible phosphatidyl group transfer from one phosphatidylglycerol molecule to another to form cardiolipin (CL) (diphosphatidylglycerol) and glycerol.</text>
</comment>
<dbReference type="CDD" id="cd09110">
    <property type="entry name" value="PLDc_CLS_1"/>
    <property type="match status" value="1"/>
</dbReference>
<evidence type="ECO:0000256" key="9">
    <source>
        <dbReference type="ARBA" id="ARBA00023136"/>
    </source>
</evidence>
<evidence type="ECO:0000256" key="11">
    <source>
        <dbReference type="ARBA" id="ARBA00023264"/>
    </source>
</evidence>
<proteinExistence type="inferred from homology"/>
<dbReference type="InterPro" id="IPR001736">
    <property type="entry name" value="PLipase_D/transphosphatidylase"/>
</dbReference>
<comment type="subcellular location">
    <subcellularLocation>
        <location evidence="1 13">Cell membrane</location>
        <topology evidence="1 13">Multi-pass membrane protein</topology>
    </subcellularLocation>
</comment>
<reference evidence="16 17" key="1">
    <citation type="submission" date="2020-08" db="EMBL/GenBank/DDBJ databases">
        <title>Genomic Encyclopedia of Type Strains, Phase IV (KMG-IV): sequencing the most valuable type-strain genomes for metagenomic binning, comparative biology and taxonomic classification.</title>
        <authorList>
            <person name="Goeker M."/>
        </authorList>
    </citation>
    <scope>NUCLEOTIDE SEQUENCE [LARGE SCALE GENOMIC DNA]</scope>
    <source>
        <strain evidence="16 17">DSM 21769</strain>
    </source>
</reference>
<evidence type="ECO:0000313" key="16">
    <source>
        <dbReference type="EMBL" id="MBB6448477.1"/>
    </source>
</evidence>
<feature type="active site" evidence="13">
    <location>
        <position position="244"/>
    </location>
</feature>
<dbReference type="PROSITE" id="PS50035">
    <property type="entry name" value="PLD"/>
    <property type="match status" value="2"/>
</dbReference>
<keyword evidence="2 13" id="KW-1003">Cell membrane</keyword>
<dbReference type="CDD" id="cd09112">
    <property type="entry name" value="PLDc_CLS_2"/>
    <property type="match status" value="1"/>
</dbReference>
<evidence type="ECO:0000256" key="7">
    <source>
        <dbReference type="ARBA" id="ARBA00022989"/>
    </source>
</evidence>
<comment type="similarity">
    <text evidence="13">Belongs to the phospholipase D family. Cardiolipin synthase subfamily.</text>
</comment>
<feature type="active site" evidence="13">
    <location>
        <position position="428"/>
    </location>
</feature>
<evidence type="ECO:0000256" key="4">
    <source>
        <dbReference type="ARBA" id="ARBA00022679"/>
    </source>
</evidence>
<evidence type="ECO:0000256" key="13">
    <source>
        <dbReference type="HAMAP-Rule" id="MF_01916"/>
    </source>
</evidence>
<evidence type="ECO:0000256" key="6">
    <source>
        <dbReference type="ARBA" id="ARBA00022737"/>
    </source>
</evidence>
<feature type="transmembrane region" description="Helical" evidence="13">
    <location>
        <begin position="31"/>
        <end position="49"/>
    </location>
</feature>
<comment type="caution">
    <text evidence="16">The sequence shown here is derived from an EMBL/GenBank/DDBJ whole genome shotgun (WGS) entry which is preliminary data.</text>
</comment>
<evidence type="ECO:0000256" key="2">
    <source>
        <dbReference type="ARBA" id="ARBA00022475"/>
    </source>
</evidence>
<dbReference type="FunFam" id="3.30.870.10:FF:000014">
    <property type="entry name" value="Cardiolipin synthase"/>
    <property type="match status" value="1"/>
</dbReference>
<feature type="transmembrane region" description="Helical" evidence="13">
    <location>
        <begin position="7"/>
        <end position="25"/>
    </location>
</feature>
<dbReference type="SMART" id="SM00155">
    <property type="entry name" value="PLDc"/>
    <property type="match status" value="2"/>
</dbReference>
<dbReference type="GO" id="GO:0008808">
    <property type="term" value="F:cardiolipin synthase activity"/>
    <property type="evidence" value="ECO:0007669"/>
    <property type="project" value="UniProtKB-UniRule"/>
</dbReference>
<feature type="active site" evidence="13">
    <location>
        <position position="242"/>
    </location>
</feature>
<evidence type="ECO:0000256" key="8">
    <source>
        <dbReference type="ARBA" id="ARBA00023098"/>
    </source>
</evidence>
<evidence type="ECO:0000256" key="12">
    <source>
        <dbReference type="ARBA" id="ARBA00057569"/>
    </source>
</evidence>
<dbReference type="Pfam" id="PF13091">
    <property type="entry name" value="PLDc_2"/>
    <property type="match status" value="2"/>
</dbReference>
<dbReference type="Gene3D" id="3.30.870.10">
    <property type="entry name" value="Endonuclease Chain A"/>
    <property type="match status" value="2"/>
</dbReference>
<keyword evidence="5 13" id="KW-0812">Transmembrane</keyword>
<evidence type="ECO:0000259" key="15">
    <source>
        <dbReference type="PROSITE" id="PS50035"/>
    </source>
</evidence>
<dbReference type="SUPFAM" id="SSF56024">
    <property type="entry name" value="Phospholipase D/nuclease"/>
    <property type="match status" value="2"/>
</dbReference>
<keyword evidence="11 13" id="KW-1208">Phospholipid metabolism</keyword>
<gene>
    <name evidence="16" type="ORF">HNR44_000426</name>
</gene>
<dbReference type="InterPro" id="IPR027379">
    <property type="entry name" value="CLS_N"/>
</dbReference>
<dbReference type="AlphaFoldDB" id="A0A841PHW4"/>
<keyword evidence="6" id="KW-0677">Repeat</keyword>
<dbReference type="GO" id="GO:0032049">
    <property type="term" value="P:cardiolipin biosynthetic process"/>
    <property type="evidence" value="ECO:0007669"/>
    <property type="project" value="UniProtKB-UniRule"/>
</dbReference>
<keyword evidence="4 13" id="KW-0808">Transferase</keyword>
<dbReference type="EMBL" id="JACHHJ010000001">
    <property type="protein sequence ID" value="MBB6448477.1"/>
    <property type="molecule type" value="Genomic_DNA"/>
</dbReference>
<keyword evidence="7 13" id="KW-1133">Transmembrane helix</keyword>
<dbReference type="EC" id="2.7.8.-" evidence="13 14"/>
<comment type="catalytic activity">
    <reaction evidence="13">
        <text>2 a 1,2-diacyl-sn-glycero-3-phospho-(1'-sn-glycerol) = a cardiolipin + glycerol</text>
        <dbReference type="Rhea" id="RHEA:31451"/>
        <dbReference type="ChEBI" id="CHEBI:17754"/>
        <dbReference type="ChEBI" id="CHEBI:62237"/>
        <dbReference type="ChEBI" id="CHEBI:64716"/>
    </reaction>
</comment>
<name>A0A841PHW4_9BACL</name>
<evidence type="ECO:0000256" key="3">
    <source>
        <dbReference type="ARBA" id="ARBA00022516"/>
    </source>
</evidence>
<feature type="domain" description="PLD phosphodiesterase" evidence="15">
    <location>
        <begin position="237"/>
        <end position="264"/>
    </location>
</feature>
<accession>A0A841PHW4</accession>
<dbReference type="Pfam" id="PF13396">
    <property type="entry name" value="PLDc_N"/>
    <property type="match status" value="1"/>
</dbReference>
<feature type="active site" evidence="13">
    <location>
        <position position="421"/>
    </location>
</feature>
<keyword evidence="3 13" id="KW-0444">Lipid biosynthesis</keyword>
<dbReference type="InterPro" id="IPR025202">
    <property type="entry name" value="PLD-like_dom"/>
</dbReference>